<dbReference type="AlphaFoldDB" id="A0A6G1X894"/>
<evidence type="ECO:0000256" key="1">
    <source>
        <dbReference type="ARBA" id="ARBA00004141"/>
    </source>
</evidence>
<protein>
    <submittedName>
        <fullName evidence="9">Rhomboid family intramembrane serine protease</fullName>
    </submittedName>
</protein>
<dbReference type="PANTHER" id="PTHR43731">
    <property type="entry name" value="RHOMBOID PROTEASE"/>
    <property type="match status" value="1"/>
</dbReference>
<dbReference type="PANTHER" id="PTHR43731:SF14">
    <property type="entry name" value="PRESENILIN-ASSOCIATED RHOMBOID-LIKE PROTEIN, MITOCHONDRIAL"/>
    <property type="match status" value="1"/>
</dbReference>
<comment type="similarity">
    <text evidence="2">Belongs to the peptidase S54 family.</text>
</comment>
<keyword evidence="5 7" id="KW-1133">Transmembrane helix</keyword>
<evidence type="ECO:0000256" key="6">
    <source>
        <dbReference type="ARBA" id="ARBA00023136"/>
    </source>
</evidence>
<keyword evidence="3 7" id="KW-0812">Transmembrane</keyword>
<keyword evidence="6 7" id="KW-0472">Membrane</keyword>
<dbReference type="InterPro" id="IPR050925">
    <property type="entry name" value="Rhomboid_protease_S54"/>
</dbReference>
<dbReference type="InterPro" id="IPR022764">
    <property type="entry name" value="Peptidase_S54_rhomboid_dom"/>
</dbReference>
<evidence type="ECO:0000256" key="2">
    <source>
        <dbReference type="ARBA" id="ARBA00009045"/>
    </source>
</evidence>
<feature type="transmembrane region" description="Helical" evidence="7">
    <location>
        <begin position="64"/>
        <end position="88"/>
    </location>
</feature>
<accession>A0A6G1X894</accession>
<dbReference type="GO" id="GO:0016020">
    <property type="term" value="C:membrane"/>
    <property type="evidence" value="ECO:0007669"/>
    <property type="project" value="UniProtKB-SubCell"/>
</dbReference>
<feature type="transmembrane region" description="Helical" evidence="7">
    <location>
        <begin position="100"/>
        <end position="120"/>
    </location>
</feature>
<dbReference type="Proteomes" id="UP000480185">
    <property type="component" value="Unassembled WGS sequence"/>
</dbReference>
<comment type="caution">
    <text evidence="9">The sequence shown here is derived from an EMBL/GenBank/DDBJ whole genome shotgun (WGS) entry which is preliminary data.</text>
</comment>
<dbReference type="InterPro" id="IPR035952">
    <property type="entry name" value="Rhomboid-like_sf"/>
</dbReference>
<evidence type="ECO:0000256" key="3">
    <source>
        <dbReference type="ARBA" id="ARBA00022692"/>
    </source>
</evidence>
<keyword evidence="4" id="KW-0378">Hydrolase</keyword>
<evidence type="ECO:0000259" key="8">
    <source>
        <dbReference type="Pfam" id="PF01694"/>
    </source>
</evidence>
<dbReference type="EMBL" id="WJNH01000008">
    <property type="protein sequence ID" value="MRG87223.1"/>
    <property type="molecule type" value="Genomic_DNA"/>
</dbReference>
<feature type="transmembrane region" description="Helical" evidence="7">
    <location>
        <begin position="126"/>
        <end position="145"/>
    </location>
</feature>
<organism evidence="9 10">
    <name type="scientific">Salinibacillus xinjiangensis</name>
    <dbReference type="NCBI Taxonomy" id="1229268"/>
    <lineage>
        <taxon>Bacteria</taxon>
        <taxon>Bacillati</taxon>
        <taxon>Bacillota</taxon>
        <taxon>Bacilli</taxon>
        <taxon>Bacillales</taxon>
        <taxon>Bacillaceae</taxon>
        <taxon>Salinibacillus</taxon>
    </lineage>
</organism>
<dbReference type="SUPFAM" id="SSF144091">
    <property type="entry name" value="Rhomboid-like"/>
    <property type="match status" value="1"/>
</dbReference>
<dbReference type="OrthoDB" id="9813074at2"/>
<dbReference type="GO" id="GO:0006508">
    <property type="term" value="P:proteolysis"/>
    <property type="evidence" value="ECO:0007669"/>
    <property type="project" value="UniProtKB-KW"/>
</dbReference>
<evidence type="ECO:0000256" key="5">
    <source>
        <dbReference type="ARBA" id="ARBA00022989"/>
    </source>
</evidence>
<keyword evidence="9" id="KW-0645">Protease</keyword>
<feature type="transmembrane region" description="Helical" evidence="7">
    <location>
        <begin position="177"/>
        <end position="195"/>
    </location>
</feature>
<evidence type="ECO:0000256" key="7">
    <source>
        <dbReference type="SAM" id="Phobius"/>
    </source>
</evidence>
<evidence type="ECO:0000313" key="9">
    <source>
        <dbReference type="EMBL" id="MRG87223.1"/>
    </source>
</evidence>
<dbReference type="Pfam" id="PF01694">
    <property type="entry name" value="Rhomboid"/>
    <property type="match status" value="1"/>
</dbReference>
<comment type="subcellular location">
    <subcellularLocation>
        <location evidence="1">Membrane</location>
        <topology evidence="1">Multi-pass membrane protein</topology>
    </subcellularLocation>
</comment>
<feature type="transmembrane region" description="Helical" evidence="7">
    <location>
        <begin position="12"/>
        <end position="32"/>
    </location>
</feature>
<reference evidence="9 10" key="1">
    <citation type="submission" date="2019-11" db="EMBL/GenBank/DDBJ databases">
        <authorList>
            <person name="Li J."/>
        </authorList>
    </citation>
    <scope>NUCLEOTIDE SEQUENCE [LARGE SCALE GENOMIC DNA]</scope>
    <source>
        <strain evidence="9 10">J4</strain>
    </source>
</reference>
<keyword evidence="10" id="KW-1185">Reference proteome</keyword>
<feature type="domain" description="Peptidase S54 rhomboid" evidence="8">
    <location>
        <begin position="59"/>
        <end position="195"/>
    </location>
</feature>
<evidence type="ECO:0000313" key="10">
    <source>
        <dbReference type="Proteomes" id="UP000480185"/>
    </source>
</evidence>
<name>A0A6G1X894_9BACI</name>
<sequence length="205" mass="23652">MMFVRTESFQEFIRFYPVVSVIVAINLGLWFFTDFLPIPFLEAIRSFGLAQNGLIYYDQEYWRLFTAIFFHFGLMHAVFNSFSLVLFGPGLERMLGKLKFILLYVVSGLVGNLVTLWLGSEILTHAGASGAVFGLFGAYLFIVLYRKHLLDYQSTQMIVVIMIFAFIMTFMRANINIYAHIFGFMGGFGLAYFLLMGHKHRSHWI</sequence>
<proteinExistence type="inferred from homology"/>
<gene>
    <name evidence="9" type="ORF">GH754_13055</name>
</gene>
<feature type="transmembrane region" description="Helical" evidence="7">
    <location>
        <begin position="152"/>
        <end position="171"/>
    </location>
</feature>
<evidence type="ECO:0000256" key="4">
    <source>
        <dbReference type="ARBA" id="ARBA00022801"/>
    </source>
</evidence>
<dbReference type="GO" id="GO:0004252">
    <property type="term" value="F:serine-type endopeptidase activity"/>
    <property type="evidence" value="ECO:0007669"/>
    <property type="project" value="InterPro"/>
</dbReference>
<dbReference type="Gene3D" id="1.20.1540.10">
    <property type="entry name" value="Rhomboid-like"/>
    <property type="match status" value="1"/>
</dbReference>